<dbReference type="EC" id="3.4.21.-" evidence="11"/>
<keyword evidence="8 11" id="KW-0720">Serine protease</keyword>
<dbReference type="SUPFAM" id="SSF51120">
    <property type="entry name" value="beta-Roll"/>
    <property type="match status" value="1"/>
</dbReference>
<dbReference type="InterPro" id="IPR011049">
    <property type="entry name" value="Serralysin-like_metalloprot_C"/>
</dbReference>
<dbReference type="InterPro" id="IPR006026">
    <property type="entry name" value="Peptidase_Metallo"/>
</dbReference>
<dbReference type="SMART" id="SM00235">
    <property type="entry name" value="ZnMc"/>
    <property type="match status" value="1"/>
</dbReference>
<feature type="active site" description="Charge relay system" evidence="10">
    <location>
        <position position="590"/>
    </location>
</feature>
<dbReference type="Pfam" id="PF08548">
    <property type="entry name" value="Peptidase_M10_C"/>
    <property type="match status" value="1"/>
</dbReference>
<evidence type="ECO:0000256" key="4">
    <source>
        <dbReference type="ARBA" id="ARBA00022525"/>
    </source>
</evidence>
<dbReference type="GO" id="GO:0008237">
    <property type="term" value="F:metallopeptidase activity"/>
    <property type="evidence" value="ECO:0007669"/>
    <property type="project" value="InterPro"/>
</dbReference>
<keyword evidence="5 11" id="KW-0645">Protease</keyword>
<keyword evidence="15" id="KW-1185">Reference proteome</keyword>
<dbReference type="AlphaFoldDB" id="A0A6I3WIZ8"/>
<evidence type="ECO:0000256" key="11">
    <source>
        <dbReference type="RuleBase" id="RU004296"/>
    </source>
</evidence>
<dbReference type="Pfam" id="PF13365">
    <property type="entry name" value="Trypsin_2"/>
    <property type="match status" value="1"/>
</dbReference>
<evidence type="ECO:0000256" key="5">
    <source>
        <dbReference type="ARBA" id="ARBA00022670"/>
    </source>
</evidence>
<feature type="active site" description="Charge relay system" evidence="10">
    <location>
        <position position="545"/>
    </location>
</feature>
<dbReference type="InterPro" id="IPR024079">
    <property type="entry name" value="MetalloPept_cat_dom_sf"/>
</dbReference>
<evidence type="ECO:0000256" key="12">
    <source>
        <dbReference type="SAM" id="MobiDB-lite"/>
    </source>
</evidence>
<dbReference type="RefSeq" id="WP_155585414.1">
    <property type="nucleotide sequence ID" value="NZ_JBHSTH010000037.1"/>
</dbReference>
<comment type="caution">
    <text evidence="14">The sequence shown here is derived from an EMBL/GenBank/DDBJ whole genome shotgun (WGS) entry which is preliminary data.</text>
</comment>
<dbReference type="InterPro" id="IPR013858">
    <property type="entry name" value="Peptidase_M10B_C"/>
</dbReference>
<keyword evidence="7 11" id="KW-0378">Hydrolase</keyword>
<dbReference type="GO" id="GO:0005509">
    <property type="term" value="F:calcium ion binding"/>
    <property type="evidence" value="ECO:0007669"/>
    <property type="project" value="InterPro"/>
</dbReference>
<protein>
    <recommendedName>
        <fullName evidence="11">Serine protease</fullName>
        <ecNumber evidence="11">3.4.21.-</ecNumber>
    </recommendedName>
</protein>
<dbReference type="Pfam" id="PF00353">
    <property type="entry name" value="HemolysinCabind"/>
    <property type="match status" value="1"/>
</dbReference>
<dbReference type="PRINTS" id="PR00313">
    <property type="entry name" value="CABNDNGRPT"/>
</dbReference>
<evidence type="ECO:0000256" key="9">
    <source>
        <dbReference type="ARBA" id="ARBA00022837"/>
    </source>
</evidence>
<dbReference type="SUPFAM" id="SSF55486">
    <property type="entry name" value="Metalloproteases ('zincins'), catalytic domain"/>
    <property type="match status" value="1"/>
</dbReference>
<gene>
    <name evidence="14" type="ORF">GNF76_23195</name>
</gene>
<keyword evidence="4" id="KW-0964">Secreted</keyword>
<comment type="similarity">
    <text evidence="3">Belongs to the peptidase M10B family.</text>
</comment>
<evidence type="ECO:0000256" key="6">
    <source>
        <dbReference type="ARBA" id="ARBA00022737"/>
    </source>
</evidence>
<evidence type="ECO:0000256" key="2">
    <source>
        <dbReference type="ARBA" id="ARBA00004613"/>
    </source>
</evidence>
<feature type="domain" description="Peptidase metallopeptidase" evidence="13">
    <location>
        <begin position="55"/>
        <end position="202"/>
    </location>
</feature>
<accession>A0A6I3WIZ8</accession>
<keyword evidence="9" id="KW-0106">Calcium</keyword>
<evidence type="ECO:0000256" key="7">
    <source>
        <dbReference type="ARBA" id="ARBA00022801"/>
    </source>
</evidence>
<dbReference type="Proteomes" id="UP000438196">
    <property type="component" value="Unassembled WGS sequence"/>
</dbReference>
<dbReference type="OrthoDB" id="223957at2"/>
<dbReference type="SUPFAM" id="SSF50494">
    <property type="entry name" value="Trypsin-like serine proteases"/>
    <property type="match status" value="1"/>
</dbReference>
<keyword evidence="6" id="KW-0677">Repeat</keyword>
<comment type="subcellular location">
    <subcellularLocation>
        <location evidence="2">Secreted</location>
    </subcellularLocation>
</comment>
<evidence type="ECO:0000256" key="8">
    <source>
        <dbReference type="ARBA" id="ARBA00022825"/>
    </source>
</evidence>
<dbReference type="PRINTS" id="PR00839">
    <property type="entry name" value="V8PROTEASE"/>
</dbReference>
<dbReference type="EMBL" id="WNNK01000023">
    <property type="protein sequence ID" value="MUF07263.1"/>
    <property type="molecule type" value="Genomic_DNA"/>
</dbReference>
<dbReference type="GO" id="GO:0008236">
    <property type="term" value="F:serine-type peptidase activity"/>
    <property type="evidence" value="ECO:0007669"/>
    <property type="project" value="UniProtKB-KW"/>
</dbReference>
<evidence type="ECO:0000313" key="14">
    <source>
        <dbReference type="EMBL" id="MUF07263.1"/>
    </source>
</evidence>
<comment type="cofactor">
    <cofactor evidence="1">
        <name>Ca(2+)</name>
        <dbReference type="ChEBI" id="CHEBI:29108"/>
    </cofactor>
</comment>
<dbReference type="InterPro" id="IPR009003">
    <property type="entry name" value="Peptidase_S1_PA"/>
</dbReference>
<organism evidence="14 15">
    <name type="scientific">Pseudomonas spelaei</name>
    <dbReference type="NCBI Taxonomy" id="1055469"/>
    <lineage>
        <taxon>Bacteria</taxon>
        <taxon>Pseudomonadati</taxon>
        <taxon>Pseudomonadota</taxon>
        <taxon>Gammaproteobacteria</taxon>
        <taxon>Pseudomonadales</taxon>
        <taxon>Pseudomonadaceae</taxon>
        <taxon>Pseudomonas</taxon>
    </lineage>
</organism>
<reference evidence="14 15" key="1">
    <citation type="submission" date="2019-11" db="EMBL/GenBank/DDBJ databases">
        <title>Pseudomonas karstica sp. nov. and Pseudomonas spelaei sp. nov. from karst caves.</title>
        <authorList>
            <person name="Zeman M."/>
        </authorList>
    </citation>
    <scope>NUCLEOTIDE SEQUENCE [LARGE SCALE GENOMIC DNA]</scope>
    <source>
        <strain evidence="14 15">CCM 7893</strain>
    </source>
</reference>
<evidence type="ECO:0000313" key="15">
    <source>
        <dbReference type="Proteomes" id="UP000438196"/>
    </source>
</evidence>
<proteinExistence type="inferred from homology"/>
<dbReference type="GO" id="GO:0005615">
    <property type="term" value="C:extracellular space"/>
    <property type="evidence" value="ECO:0007669"/>
    <property type="project" value="InterPro"/>
</dbReference>
<dbReference type="InterPro" id="IPR034033">
    <property type="entry name" value="Serralysin-like"/>
</dbReference>
<name>A0A6I3WIZ8_9PSED</name>
<dbReference type="CDD" id="cd04277">
    <property type="entry name" value="ZnMc_serralysin_like"/>
    <property type="match status" value="1"/>
</dbReference>
<sequence>MTYIQHKVAWSGEQNPRKPSYTTDQAAEQLTRMGYRWKDRNLDGVTSISYEFFSPAKTAFNTPVGANAFTAHQKEQAKRSMQSWADVANLSFNENRPGAEGQLLLGNDANTGHSAYASYPGIYLNGTQAWFASDGKSRPFNHGSYSRHLLAHEIGHTLGLAHPGKYNKGGSYDQHASYAEDTRAHSVMSYWWEGHRGHDHRKNQATHYPAGPMMDDICAVQKLYGANFKTRSNDTIYGFNSNTGRDFLSLKSSTDAPVFCVWDGGGNDTLDFSGFHQHQSINLNAKQFSDVGGMKGNVSIAKGVTLENAIAGSGDDQLMGNAADNRLTGGAGADRIRGGAGADTFVYDKAGDSTESRPDLLLDFTSGQDKIDVSGAMKEAGIHALNVVTRFSGRPGEAVLGYNAYTREHSLAIDLNGTGKSDLFIRSHGVIKPTDIISHNANTPIIPKRTPLSVGITPNHPRQPLPPDNTPPAPKTGLQQAPFSLQNWSNASLKGTPMHTVARAVGTVREVTVMRDSWGYERVHHRSLGTGSLIDGGNSVLTNKHVHEALAKGSRLELWLGYEEGEGGRMKAARKVPLDKHLISGDARLDYAELRVDLPQAERTTLARQFPPLKLATHPQIKAGHKIFMPNHGQQSLGISFLNGSGKPATILGLSSDNAHQSAFYHDAYKIPGTSGSPVISADTGEIIALHNGAISGPLGGGRAWMGTASRIELIQQHRQEQKKQR</sequence>
<dbReference type="InterPro" id="IPR008256">
    <property type="entry name" value="Peptidase_S1B"/>
</dbReference>
<evidence type="ECO:0000259" key="13">
    <source>
        <dbReference type="SMART" id="SM00235"/>
    </source>
</evidence>
<feature type="active site" description="Charge relay system" evidence="10">
    <location>
        <position position="675"/>
    </location>
</feature>
<evidence type="ECO:0000256" key="1">
    <source>
        <dbReference type="ARBA" id="ARBA00001913"/>
    </source>
</evidence>
<dbReference type="GO" id="GO:0008270">
    <property type="term" value="F:zinc ion binding"/>
    <property type="evidence" value="ECO:0007669"/>
    <property type="project" value="InterPro"/>
</dbReference>
<dbReference type="Gene3D" id="3.40.390.10">
    <property type="entry name" value="Collagenase (Catalytic Domain)"/>
    <property type="match status" value="1"/>
</dbReference>
<dbReference type="InterPro" id="IPR001343">
    <property type="entry name" value="Hemolysn_Ca-bd"/>
</dbReference>
<evidence type="ECO:0000256" key="10">
    <source>
        <dbReference type="PIRSR" id="PIRSR608256-1"/>
    </source>
</evidence>
<comment type="similarity">
    <text evidence="11">Belongs to the peptidase S1B family.</text>
</comment>
<dbReference type="GO" id="GO:0006508">
    <property type="term" value="P:proteolysis"/>
    <property type="evidence" value="ECO:0007669"/>
    <property type="project" value="UniProtKB-KW"/>
</dbReference>
<feature type="region of interest" description="Disordered" evidence="12">
    <location>
        <begin position="448"/>
        <end position="480"/>
    </location>
</feature>
<feature type="compositionally biased region" description="Pro residues" evidence="12">
    <location>
        <begin position="461"/>
        <end position="474"/>
    </location>
</feature>
<dbReference type="Gene3D" id="2.40.10.120">
    <property type="match status" value="1"/>
</dbReference>
<dbReference type="Gene3D" id="2.150.10.10">
    <property type="entry name" value="Serralysin-like metalloprotease, C-terminal"/>
    <property type="match status" value="1"/>
</dbReference>
<evidence type="ECO:0000256" key="3">
    <source>
        <dbReference type="ARBA" id="ARBA00009490"/>
    </source>
</evidence>
<feature type="region of interest" description="Disordered" evidence="12">
    <location>
        <begin position="1"/>
        <end position="22"/>
    </location>
</feature>